<keyword evidence="2" id="KW-0732">Signal</keyword>
<dbReference type="InterPro" id="IPR003343">
    <property type="entry name" value="Big_2"/>
</dbReference>
<dbReference type="Gene3D" id="2.60.40.2700">
    <property type="match status" value="1"/>
</dbReference>
<protein>
    <recommendedName>
        <fullName evidence="3">Ig-like domain-containing protein</fullName>
    </recommendedName>
</protein>
<organism evidence="4 5">
    <name type="scientific">Roseburia intestinalis</name>
    <dbReference type="NCBI Taxonomy" id="166486"/>
    <lineage>
        <taxon>Bacteria</taxon>
        <taxon>Bacillati</taxon>
        <taxon>Bacillota</taxon>
        <taxon>Clostridia</taxon>
        <taxon>Lachnospirales</taxon>
        <taxon>Lachnospiraceae</taxon>
        <taxon>Roseburia</taxon>
    </lineage>
</organism>
<comment type="caution">
    <text evidence="4">The sequence shown here is derived from an EMBL/GenBank/DDBJ whole genome shotgun (WGS) entry which is preliminary data.</text>
</comment>
<name>A0A6L6KZS6_9FIRM</name>
<dbReference type="EMBL" id="WNAJ01000001">
    <property type="protein sequence ID" value="MTR83671.1"/>
    <property type="molecule type" value="Genomic_DNA"/>
</dbReference>
<evidence type="ECO:0000313" key="4">
    <source>
        <dbReference type="EMBL" id="MTR83671.1"/>
    </source>
</evidence>
<evidence type="ECO:0000256" key="2">
    <source>
        <dbReference type="SAM" id="SignalP"/>
    </source>
</evidence>
<feature type="chain" id="PRO_5027018095" description="Ig-like domain-containing protein" evidence="2">
    <location>
        <begin position="27"/>
        <end position="1266"/>
    </location>
</feature>
<proteinExistence type="predicted"/>
<evidence type="ECO:0000259" key="3">
    <source>
        <dbReference type="PROSITE" id="PS50835"/>
    </source>
</evidence>
<feature type="compositionally biased region" description="Acidic residues" evidence="1">
    <location>
        <begin position="46"/>
        <end position="63"/>
    </location>
</feature>
<accession>A0A6L6KZS6</accession>
<evidence type="ECO:0000256" key="1">
    <source>
        <dbReference type="SAM" id="MobiDB-lite"/>
    </source>
</evidence>
<dbReference type="AlphaFoldDB" id="A0A6L6KZS6"/>
<feature type="region of interest" description="Disordered" evidence="1">
    <location>
        <begin position="46"/>
        <end position="73"/>
    </location>
</feature>
<dbReference type="RefSeq" id="WP_118412056.1">
    <property type="nucleotide sequence ID" value="NZ_QRPI01000001.1"/>
</dbReference>
<feature type="signal peptide" evidence="2">
    <location>
        <begin position="1"/>
        <end position="26"/>
    </location>
</feature>
<dbReference type="InterPro" id="IPR008964">
    <property type="entry name" value="Invasin/intimin_cell_adhesion"/>
</dbReference>
<evidence type="ECO:0000313" key="5">
    <source>
        <dbReference type="Proteomes" id="UP000478483"/>
    </source>
</evidence>
<dbReference type="PROSITE" id="PS50835">
    <property type="entry name" value="IG_LIKE"/>
    <property type="match status" value="1"/>
</dbReference>
<dbReference type="InterPro" id="IPR007110">
    <property type="entry name" value="Ig-like_dom"/>
</dbReference>
<feature type="domain" description="Ig-like" evidence="3">
    <location>
        <begin position="600"/>
        <end position="693"/>
    </location>
</feature>
<dbReference type="SUPFAM" id="SSF49373">
    <property type="entry name" value="Invasin/intimin cell-adhesion fragments"/>
    <property type="match status" value="3"/>
</dbReference>
<dbReference type="Proteomes" id="UP000478483">
    <property type="component" value="Unassembled WGS sequence"/>
</dbReference>
<reference evidence="4 5" key="1">
    <citation type="journal article" date="2019" name="Nat. Med.">
        <title>A library of human gut bacterial isolates paired with longitudinal multiomics data enables mechanistic microbiome research.</title>
        <authorList>
            <person name="Poyet M."/>
            <person name="Groussin M."/>
            <person name="Gibbons S.M."/>
            <person name="Avila-Pacheco J."/>
            <person name="Jiang X."/>
            <person name="Kearney S.M."/>
            <person name="Perrotta A.R."/>
            <person name="Berdy B."/>
            <person name="Zhao S."/>
            <person name="Lieberman T.D."/>
            <person name="Swanson P.K."/>
            <person name="Smith M."/>
            <person name="Roesemann S."/>
            <person name="Alexander J.E."/>
            <person name="Rich S.A."/>
            <person name="Livny J."/>
            <person name="Vlamakis H."/>
            <person name="Clish C."/>
            <person name="Bullock K."/>
            <person name="Deik A."/>
            <person name="Scott J."/>
            <person name="Pierce K.A."/>
            <person name="Xavier R.J."/>
            <person name="Alm E.J."/>
        </authorList>
    </citation>
    <scope>NUCLEOTIDE SEQUENCE [LARGE SCALE GENOMIC DNA]</scope>
    <source>
        <strain evidence="4 5">BIOML-A1</strain>
    </source>
</reference>
<dbReference type="SMART" id="SM00635">
    <property type="entry name" value="BID_2"/>
    <property type="match status" value="5"/>
</dbReference>
<gene>
    <name evidence="4" type="ORF">GMD50_01105</name>
</gene>
<sequence>MRAKQVTALMMAATLAVTGNGVTAFAEPVANVEAGDAATEALNVETTEEVETAAEVEVTEDSEDVTKSAQQDASSDVTVETKTSATTVKAGATVTVTTTVKGDKLTNGTLTVKSYELIATKSTVDTTIATSADGTFVFAPEKDTTYKVKAVFTHASEKNEYYAEKALDAFTIEAASIATNRLHVPEVTTISNKDGAALNTTAAPEVTAALETANKLDEAYGKWTVKDETVTTATKEIVFTFTATDGVYTIDNSDTAAVETDKTYEKTVSVKVVQLATGVSIEDENGAISATVEMATTDKKALTAKVAAGSGSDTVSNAKVTWTSSDSSKVKVTATGDNEAVITAVSKTEAGKEVTITATTTDGTQKVGEIKVAVKEGINADSISFDSKLPEITYEGAGDLEDYYKDYVAALNKKTTIGTYSIKDTSETIDSVGGVDKTSTVASLKTNTENSQTIKNGLTIVFTLSDDAGLTPVDGKTKWDTKTVEKTYDVVINRAVINRDASAVTGKLESSYAAGAKLSEILAGKNVTEFDIEVQKKVDGAWKTIADKDLENEIPNIGTLANYQVKYSLKDSAKNVYTLSGADANGYKYVSLSGVSITQPVLTDVKAENKSENLTADKFKDGDTLTLKASYNEKKLGTANYDVTYQWYKLNEKTNKYDAIKSATTETYTTSTFADIPGTYYCEITADVKGSVKDFLPDATDAQVEAYSKLVKSTNKVTVEATKITVDTTTSGLGLSKTEATYGATADVKAIAKVTADDVSAYRVYYKQVTTVANKPSLGEAKDITKKSVNEDEAFLFKSGRTISESLGNLDAGTYRIYLEVTAGKETTSYEIGDIKVAQKEITGLNSKNLKVEDATYGQKLSDAKIIYNDTEIDAALDFAFVDNTVADAGSYTSKEVAVSVVDPNYTTDTKVTLKANVNVAKAPLSVTAKDVTIEQGQEAALDGTVKGLVGKDTAKVTYAVLGTDGKAVQSTKNLAVGTYKIRATVEDQKNYDVTSVVDGTLTVNAVAATGVTVNTTALKINVGESRQVSATVAPANAADKNVTWSSDNTAVAKVTSDGVVYAIAEGTANVTAKTANGKTATIAVTVSTVKADSVKLSASKVTLTSIGASKTVKATVNPTNTTDKTVTWSSSNKKVATVDKNGKIVAKGNGKATITVKTANGKKATVKVTVKQATKKVVLKVGKKVVTGKTYTLKEGKKATVKATVTDAKGKKVTSGNQKIKWTTSNKKVATISKSGKITAKKAGTVKITAKTADGKKVTFKVKVK</sequence>
<dbReference type="Pfam" id="PF02368">
    <property type="entry name" value="Big_2"/>
    <property type="match status" value="3"/>
</dbReference>
<dbReference type="Gene3D" id="2.60.40.1080">
    <property type="match status" value="4"/>
</dbReference>